<dbReference type="PANTHER" id="PTHR48228">
    <property type="entry name" value="SUCCINYL-COA--D-CITRAMALATE COA-TRANSFERASE"/>
    <property type="match status" value="1"/>
</dbReference>
<protein>
    <submittedName>
        <fullName evidence="1">L-carnitine dehydratase</fullName>
    </submittedName>
</protein>
<proteinExistence type="predicted"/>
<dbReference type="GO" id="GO:0003824">
    <property type="term" value="F:catalytic activity"/>
    <property type="evidence" value="ECO:0007669"/>
    <property type="project" value="InterPro"/>
</dbReference>
<organism evidence="1 2">
    <name type="scientific">Mycobacteroides abscessus subsp. bolletii CRM-0020</name>
    <dbReference type="NCBI Taxonomy" id="1306401"/>
    <lineage>
        <taxon>Bacteria</taxon>
        <taxon>Bacillati</taxon>
        <taxon>Actinomycetota</taxon>
        <taxon>Actinomycetes</taxon>
        <taxon>Mycobacteriales</taxon>
        <taxon>Mycobacteriaceae</taxon>
        <taxon>Mycobacteroides</taxon>
        <taxon>Mycobacteroides abscessus</taxon>
    </lineage>
</organism>
<gene>
    <name evidence="1" type="ORF">J108_08445</name>
</gene>
<evidence type="ECO:0000313" key="1">
    <source>
        <dbReference type="EMBL" id="EPQ24322.1"/>
    </source>
</evidence>
<dbReference type="AlphaFoldDB" id="A0A829HXS3"/>
<evidence type="ECO:0000313" key="2">
    <source>
        <dbReference type="Proteomes" id="UP000014969"/>
    </source>
</evidence>
<dbReference type="EMBL" id="ATFQ01000015">
    <property type="protein sequence ID" value="EPQ24322.1"/>
    <property type="molecule type" value="Genomic_DNA"/>
</dbReference>
<dbReference type="PANTHER" id="PTHR48228:SF4">
    <property type="entry name" value="BLR3030 PROTEIN"/>
    <property type="match status" value="1"/>
</dbReference>
<name>A0A829HXS3_9MYCO</name>
<comment type="caution">
    <text evidence="1">The sequence shown here is derived from an EMBL/GenBank/DDBJ whole genome shotgun (WGS) entry which is preliminary data.</text>
</comment>
<dbReference type="Gene3D" id="3.40.50.10540">
    <property type="entry name" value="Crotonobetainyl-coa:carnitine coa-transferase, domain 1"/>
    <property type="match status" value="1"/>
</dbReference>
<dbReference type="Proteomes" id="UP000014969">
    <property type="component" value="Unassembled WGS sequence"/>
</dbReference>
<reference evidence="1 2" key="1">
    <citation type="journal article" date="2013" name="Genome Announc.">
        <title>Genome Sequence of an Epidemic Isolate of Mycobacterium abscessus subsp. bolletii from Rio de Janeiro, Brazil.</title>
        <authorList>
            <person name="Davidson R.M."/>
            <person name="Reynolds P.R."/>
            <person name="Farias-Hesson E."/>
            <person name="Duarte R.S."/>
            <person name="Jackson M."/>
            <person name="Strong M."/>
        </authorList>
    </citation>
    <scope>NUCLEOTIDE SEQUENCE [LARGE SCALE GENOMIC DNA]</scope>
    <source>
        <strain evidence="1 2">CRM-0020</strain>
    </source>
</reference>
<sequence length="450" mass="47659">MMHSGADIPSLYEWLSPALGPVSPGAVAPCTGPRHWWGGQLDVEGLALGSVQAALTAANIACTGERLSTDSRAVAAAFASLDHLRVDGRQPVGFAELSGFFRAADGWVRLHANYPHHARVLVETFGVDSKDALAEQILRLGADLIAERITASGGLAVALRSLDQWRGSDAGMFVDTQPWIRFELGDTLGAPLAPGRRLSGVRVLDLTRVIAGPAATRFLALLGADVLRVDPPSNPELVDQYLDMGFGKRSAISDFADSVQRDRIEALLAEADVVISGYRPAALTRYGLDSAALRERFPALSVVTLDAWGDSGPWGDRRGFDSLVQSAIGVGELYGQTDNTGAWRPGALPVQALDHATGYGVAAAALALLARRSQIGAGSAHLCLARTGHLLLDLPRGNGERQELTVARESVESSFGTLSFAQPVAFSGGVRLIYRFPPGPYGNDPLSWAP</sequence>
<dbReference type="SUPFAM" id="SSF89796">
    <property type="entry name" value="CoA-transferase family III (CaiB/BaiF)"/>
    <property type="match status" value="2"/>
</dbReference>
<dbReference type="InterPro" id="IPR023606">
    <property type="entry name" value="CoA-Trfase_III_dom_1_sf"/>
</dbReference>
<accession>A0A829HXS3</accession>
<dbReference type="InterPro" id="IPR050509">
    <property type="entry name" value="CoA-transferase_III"/>
</dbReference>
<dbReference type="Pfam" id="PF02515">
    <property type="entry name" value="CoA_transf_3"/>
    <property type="match status" value="1"/>
</dbReference>
<dbReference type="InterPro" id="IPR003673">
    <property type="entry name" value="CoA-Trfase_fam_III"/>
</dbReference>